<comment type="caution">
    <text evidence="1">The sequence shown here is derived from an EMBL/GenBank/DDBJ whole genome shotgun (WGS) entry which is preliminary data.</text>
</comment>
<evidence type="ECO:0008006" key="3">
    <source>
        <dbReference type="Google" id="ProtNLM"/>
    </source>
</evidence>
<organism evidence="1 2">
    <name type="scientific">Emergencia timonensis</name>
    <dbReference type="NCBI Taxonomy" id="1776384"/>
    <lineage>
        <taxon>Bacteria</taxon>
        <taxon>Bacillati</taxon>
        <taxon>Bacillota</taxon>
        <taxon>Clostridia</taxon>
        <taxon>Peptostreptococcales</taxon>
        <taxon>Anaerovoracaceae</taxon>
        <taxon>Emergencia</taxon>
    </lineage>
</organism>
<sequence length="124" mass="13715">MAFFDKLNDLANTATEKACSAIESGKTAISVNREEKKIQDFTCQIGEAIVNRLDNGMKPDPELSELYHCILAARQEIERLQSEQCEPPCQECCPEERPIFCCHCGQSNPPGTLFCGGCGARLEE</sequence>
<evidence type="ECO:0000313" key="1">
    <source>
        <dbReference type="EMBL" id="RHJ88151.1"/>
    </source>
</evidence>
<name>A0A415E3E5_9FIRM</name>
<evidence type="ECO:0000313" key="2">
    <source>
        <dbReference type="Proteomes" id="UP000284841"/>
    </source>
</evidence>
<reference evidence="1 2" key="1">
    <citation type="submission" date="2018-08" db="EMBL/GenBank/DDBJ databases">
        <title>A genome reference for cultivated species of the human gut microbiota.</title>
        <authorList>
            <person name="Zou Y."/>
            <person name="Xue W."/>
            <person name="Luo G."/>
        </authorList>
    </citation>
    <scope>NUCLEOTIDE SEQUENCE [LARGE SCALE GENOMIC DNA]</scope>
    <source>
        <strain evidence="1 2">AM07-24</strain>
    </source>
</reference>
<dbReference type="AlphaFoldDB" id="A0A415E3E5"/>
<protein>
    <recommendedName>
        <fullName evidence="3">Zinc ribbon domain-containing protein</fullName>
    </recommendedName>
</protein>
<gene>
    <name evidence="1" type="ORF">DW099_06955</name>
</gene>
<dbReference type="EMBL" id="QRMS01000002">
    <property type="protein sequence ID" value="RHJ88151.1"/>
    <property type="molecule type" value="Genomic_DNA"/>
</dbReference>
<proteinExistence type="predicted"/>
<dbReference type="RefSeq" id="WP_118334730.1">
    <property type="nucleotide sequence ID" value="NZ_AP025567.1"/>
</dbReference>
<dbReference type="OrthoDB" id="1938854at2"/>
<dbReference type="Proteomes" id="UP000284841">
    <property type="component" value="Unassembled WGS sequence"/>
</dbReference>
<accession>A0A415E3E5</accession>
<keyword evidence="2" id="KW-1185">Reference proteome</keyword>
<dbReference type="STRING" id="1776384.GCA_900086585_03731"/>